<gene>
    <name evidence="12" type="ORF">J5O05_11000</name>
</gene>
<dbReference type="GO" id="GO:0005886">
    <property type="term" value="C:plasma membrane"/>
    <property type="evidence" value="ECO:0007669"/>
    <property type="project" value="UniProtKB-SubCell"/>
</dbReference>
<dbReference type="KEGG" id="pxi:J5O05_11000"/>
<dbReference type="EMBL" id="CP072133">
    <property type="protein sequence ID" value="QTH70501.1"/>
    <property type="molecule type" value="Genomic_DNA"/>
</dbReference>
<organism evidence="12 13">
    <name type="scientific">Pseudoalteromonas xiamenensis</name>
    <dbReference type="NCBI Taxonomy" id="882626"/>
    <lineage>
        <taxon>Bacteria</taxon>
        <taxon>Pseudomonadati</taxon>
        <taxon>Pseudomonadota</taxon>
        <taxon>Gammaproteobacteria</taxon>
        <taxon>Alteromonadales</taxon>
        <taxon>Pseudoalteromonadaceae</taxon>
        <taxon>Pseudoalteromonas</taxon>
    </lineage>
</organism>
<evidence type="ECO:0000256" key="2">
    <source>
        <dbReference type="ARBA" id="ARBA00010637"/>
    </source>
</evidence>
<keyword evidence="6 11" id="KW-0812">Transmembrane</keyword>
<evidence type="ECO:0000256" key="1">
    <source>
        <dbReference type="ARBA" id="ARBA00004377"/>
    </source>
</evidence>
<evidence type="ECO:0000256" key="5">
    <source>
        <dbReference type="ARBA" id="ARBA00022519"/>
    </source>
</evidence>
<dbReference type="RefSeq" id="WP_208842091.1">
    <property type="nucleotide sequence ID" value="NZ_CP072133.1"/>
</dbReference>
<evidence type="ECO:0000256" key="8">
    <source>
        <dbReference type="ARBA" id="ARBA00022989"/>
    </source>
</evidence>
<keyword evidence="7 10" id="KW-0653">Protein transport</keyword>
<evidence type="ECO:0000256" key="6">
    <source>
        <dbReference type="ARBA" id="ARBA00022692"/>
    </source>
</evidence>
<evidence type="ECO:0000313" key="12">
    <source>
        <dbReference type="EMBL" id="QTH70501.1"/>
    </source>
</evidence>
<evidence type="ECO:0000256" key="11">
    <source>
        <dbReference type="SAM" id="Phobius"/>
    </source>
</evidence>
<dbReference type="Proteomes" id="UP000664904">
    <property type="component" value="Chromosome"/>
</dbReference>
<dbReference type="Pfam" id="PF04612">
    <property type="entry name" value="T2SSM"/>
    <property type="match status" value="1"/>
</dbReference>
<feature type="transmembrane region" description="Helical" evidence="11">
    <location>
        <begin position="20"/>
        <end position="37"/>
    </location>
</feature>
<dbReference type="AlphaFoldDB" id="A0A975DET0"/>
<evidence type="ECO:0000256" key="7">
    <source>
        <dbReference type="ARBA" id="ARBA00022927"/>
    </source>
</evidence>
<evidence type="ECO:0000256" key="3">
    <source>
        <dbReference type="ARBA" id="ARBA00022448"/>
    </source>
</evidence>
<keyword evidence="9 10" id="KW-0472">Membrane</keyword>
<dbReference type="InterPro" id="IPR007690">
    <property type="entry name" value="T2SS_GspM"/>
</dbReference>
<keyword evidence="4 10" id="KW-1003">Cell membrane</keyword>
<comment type="subcellular location">
    <subcellularLocation>
        <location evidence="1">Cell inner membrane</location>
        <topology evidence="1">Single-pass membrane protein</topology>
    </subcellularLocation>
</comment>
<evidence type="ECO:0000313" key="13">
    <source>
        <dbReference type="Proteomes" id="UP000664904"/>
    </source>
</evidence>
<evidence type="ECO:0000256" key="10">
    <source>
        <dbReference type="PIRNR" id="PIRNR006291"/>
    </source>
</evidence>
<dbReference type="GO" id="GO:0015628">
    <property type="term" value="P:protein secretion by the type II secretion system"/>
    <property type="evidence" value="ECO:0007669"/>
    <property type="project" value="InterPro"/>
</dbReference>
<comment type="similarity">
    <text evidence="2 10">Belongs to the GSP M family.</text>
</comment>
<dbReference type="Gene3D" id="3.30.1360.100">
    <property type="entry name" value="General secretion pathway protein M, EpsM"/>
    <property type="match status" value="1"/>
</dbReference>
<sequence length="159" mass="17995">MKEKALKYWHGLKEQEQRLLLVAGSVFVIFVLFMGIFKPLNQGIEKALKDRQQQTELVAWVKESVVKLKAAQPKQAQSGGSLSQIVNSTRSRFNINISKMQPSDNSSRLTIDSVEFNALISWLDEMVNRHGVLIENVELGQDTQPGFVRVSRLVLEKSL</sequence>
<protein>
    <recommendedName>
        <fullName evidence="10">Type II secretion system protein M</fullName>
        <shortName evidence="10">T2SS protein M</shortName>
    </recommendedName>
    <alternativeName>
        <fullName evidence="10">General secretion pathway protein M</fullName>
    </alternativeName>
</protein>
<evidence type="ECO:0000256" key="4">
    <source>
        <dbReference type="ARBA" id="ARBA00022475"/>
    </source>
</evidence>
<keyword evidence="5 10" id="KW-0997">Cell inner membrane</keyword>
<name>A0A975DET0_9GAMM</name>
<proteinExistence type="inferred from homology"/>
<keyword evidence="8 11" id="KW-1133">Transmembrane helix</keyword>
<dbReference type="PIRSF" id="PIRSF006291">
    <property type="entry name" value="GspM"/>
    <property type="match status" value="1"/>
</dbReference>
<comment type="function">
    <text evidence="10">Inner membrane component of the type II secretion system required for the energy-dependent secretion of extracellular factors such as proteases and toxins from the periplasm.</text>
</comment>
<reference evidence="12" key="1">
    <citation type="submission" date="2021-03" db="EMBL/GenBank/DDBJ databases">
        <title>Complete Genome of Pseudoalteromonas xiamenensis STKMTI.2, a new potential marine bacterium producing anti-Vibrio compounds.</title>
        <authorList>
            <person name="Handayani D.P."/>
            <person name="Isnansetyo A."/>
            <person name="Istiqomah I."/>
            <person name="Jumina J."/>
        </authorList>
    </citation>
    <scope>NUCLEOTIDE SEQUENCE</scope>
    <source>
        <strain evidence="12">STKMTI.2</strain>
    </source>
</reference>
<dbReference type="GO" id="GO:0015627">
    <property type="term" value="C:type II protein secretion system complex"/>
    <property type="evidence" value="ECO:0007669"/>
    <property type="project" value="InterPro"/>
</dbReference>
<accession>A0A975DET0</accession>
<dbReference type="SUPFAM" id="SSF103054">
    <property type="entry name" value="General secretion pathway protein M, EpsM"/>
    <property type="match status" value="1"/>
</dbReference>
<keyword evidence="13" id="KW-1185">Reference proteome</keyword>
<keyword evidence="3 10" id="KW-0813">Transport</keyword>
<dbReference type="InterPro" id="IPR023229">
    <property type="entry name" value="T2SS_M_periplasmic_sf"/>
</dbReference>
<evidence type="ECO:0000256" key="9">
    <source>
        <dbReference type="ARBA" id="ARBA00023136"/>
    </source>
</evidence>